<evidence type="ECO:0000256" key="3">
    <source>
        <dbReference type="ARBA" id="ARBA00022454"/>
    </source>
</evidence>
<dbReference type="Gene3D" id="3.40.50.10190">
    <property type="entry name" value="BRCT domain"/>
    <property type="match status" value="1"/>
</dbReference>
<dbReference type="InterPro" id="IPR032429">
    <property type="entry name" value="Nibrin_BRCT2"/>
</dbReference>
<dbReference type="Pfam" id="PF16508">
    <property type="entry name" value="NIBRIN_BRCT_II"/>
    <property type="match status" value="1"/>
</dbReference>
<dbReference type="GO" id="GO:0000724">
    <property type="term" value="P:double-strand break repair via homologous recombination"/>
    <property type="evidence" value="ECO:0007669"/>
    <property type="project" value="TreeGrafter"/>
</dbReference>
<evidence type="ECO:0000256" key="1">
    <source>
        <dbReference type="ARBA" id="ARBA00004123"/>
    </source>
</evidence>
<dbReference type="SUPFAM" id="SSF49879">
    <property type="entry name" value="SMAD/FHA domain"/>
    <property type="match status" value="1"/>
</dbReference>
<dbReference type="AlphaFoldDB" id="A0A9P0B6S3"/>
<dbReference type="Pfam" id="PF00498">
    <property type="entry name" value="FHA"/>
    <property type="match status" value="1"/>
</dbReference>
<keyword evidence="5" id="KW-0234">DNA repair</keyword>
<evidence type="ECO:0000256" key="9">
    <source>
        <dbReference type="SAM" id="MobiDB-lite"/>
    </source>
</evidence>
<feature type="compositionally biased region" description="Low complexity" evidence="9">
    <location>
        <begin position="411"/>
        <end position="430"/>
    </location>
</feature>
<dbReference type="GO" id="GO:0007095">
    <property type="term" value="P:mitotic G2 DNA damage checkpoint signaling"/>
    <property type="evidence" value="ECO:0007669"/>
    <property type="project" value="InterPro"/>
</dbReference>
<evidence type="ECO:0000256" key="4">
    <source>
        <dbReference type="ARBA" id="ARBA00022763"/>
    </source>
</evidence>
<dbReference type="InterPro" id="IPR036420">
    <property type="entry name" value="BRCT_dom_sf"/>
</dbReference>
<dbReference type="GO" id="GO:0030870">
    <property type="term" value="C:Mre11 complex"/>
    <property type="evidence" value="ECO:0007669"/>
    <property type="project" value="InterPro"/>
</dbReference>
<keyword evidence="12" id="KW-1185">Reference proteome</keyword>
<evidence type="ECO:0000256" key="7">
    <source>
        <dbReference type="ARBA" id="ARBA00023306"/>
    </source>
</evidence>
<organism evidence="11 12">
    <name type="scientific">Brassicogethes aeneus</name>
    <name type="common">Rape pollen beetle</name>
    <name type="synonym">Meligethes aeneus</name>
    <dbReference type="NCBI Taxonomy" id="1431903"/>
    <lineage>
        <taxon>Eukaryota</taxon>
        <taxon>Metazoa</taxon>
        <taxon>Ecdysozoa</taxon>
        <taxon>Arthropoda</taxon>
        <taxon>Hexapoda</taxon>
        <taxon>Insecta</taxon>
        <taxon>Pterygota</taxon>
        <taxon>Neoptera</taxon>
        <taxon>Endopterygota</taxon>
        <taxon>Coleoptera</taxon>
        <taxon>Polyphaga</taxon>
        <taxon>Cucujiformia</taxon>
        <taxon>Nitidulidae</taxon>
        <taxon>Meligethinae</taxon>
        <taxon>Brassicogethes</taxon>
    </lineage>
</organism>
<evidence type="ECO:0000256" key="5">
    <source>
        <dbReference type="ARBA" id="ARBA00023204"/>
    </source>
</evidence>
<feature type="region of interest" description="Disordered" evidence="9">
    <location>
        <begin position="444"/>
        <end position="526"/>
    </location>
</feature>
<comment type="similarity">
    <text evidence="8">Belongs to the Nibrin family.</text>
</comment>
<gene>
    <name evidence="11" type="ORF">MELIAE_LOCUS7749</name>
</gene>
<dbReference type="Gene3D" id="2.60.200.20">
    <property type="match status" value="1"/>
</dbReference>
<dbReference type="EMBL" id="OV121136">
    <property type="protein sequence ID" value="CAH0556920.1"/>
    <property type="molecule type" value="Genomic_DNA"/>
</dbReference>
<keyword evidence="4" id="KW-0227">DNA damage</keyword>
<dbReference type="PROSITE" id="PS50006">
    <property type="entry name" value="FHA_DOMAIN"/>
    <property type="match status" value="1"/>
</dbReference>
<keyword evidence="6" id="KW-0539">Nucleus</keyword>
<keyword evidence="7" id="KW-0131">Cell cycle</keyword>
<feature type="compositionally biased region" description="Basic and acidic residues" evidence="9">
    <location>
        <begin position="512"/>
        <end position="526"/>
    </location>
</feature>
<dbReference type="CDD" id="cd17741">
    <property type="entry name" value="BRCT_nibrin"/>
    <property type="match status" value="1"/>
</dbReference>
<dbReference type="Pfam" id="PF00533">
    <property type="entry name" value="BRCT"/>
    <property type="match status" value="1"/>
</dbReference>
<evidence type="ECO:0000256" key="2">
    <source>
        <dbReference type="ARBA" id="ARBA00004286"/>
    </source>
</evidence>
<dbReference type="InterPro" id="IPR043014">
    <property type="entry name" value="Nibrin_BRCT2_sf"/>
</dbReference>
<dbReference type="Proteomes" id="UP001154078">
    <property type="component" value="Chromosome 5"/>
</dbReference>
<evidence type="ECO:0000313" key="12">
    <source>
        <dbReference type="Proteomes" id="UP001154078"/>
    </source>
</evidence>
<dbReference type="SMART" id="SM00240">
    <property type="entry name" value="FHA"/>
    <property type="match status" value="1"/>
</dbReference>
<dbReference type="PANTHER" id="PTHR12162:SF0">
    <property type="entry name" value="NIBRIN"/>
    <property type="match status" value="1"/>
</dbReference>
<protein>
    <recommendedName>
        <fullName evidence="10">FHA domain-containing protein</fullName>
    </recommendedName>
</protein>
<evidence type="ECO:0000256" key="8">
    <source>
        <dbReference type="ARBA" id="ARBA00044757"/>
    </source>
</evidence>
<accession>A0A9P0B6S3</accession>
<feature type="domain" description="FHA" evidence="10">
    <location>
        <begin position="22"/>
        <end position="71"/>
    </location>
</feature>
<dbReference type="GO" id="GO:0005694">
    <property type="term" value="C:chromosome"/>
    <property type="evidence" value="ECO:0007669"/>
    <property type="project" value="UniProtKB-SubCell"/>
</dbReference>
<dbReference type="InterPro" id="IPR040227">
    <property type="entry name" value="Nibrin-rel"/>
</dbReference>
<keyword evidence="3" id="KW-0158">Chromosome</keyword>
<evidence type="ECO:0000256" key="6">
    <source>
        <dbReference type="ARBA" id="ARBA00023242"/>
    </source>
</evidence>
<dbReference type="PANTHER" id="PTHR12162">
    <property type="entry name" value="NIBRIN-RELATED"/>
    <property type="match status" value="1"/>
</dbReference>
<dbReference type="GO" id="GO:0003684">
    <property type="term" value="F:damaged DNA binding"/>
    <property type="evidence" value="ECO:0007669"/>
    <property type="project" value="TreeGrafter"/>
</dbReference>
<dbReference type="InterPro" id="IPR001357">
    <property type="entry name" value="BRCT_dom"/>
</dbReference>
<sequence>MLFILNNLKGGVTLYFYESKEYSIGRKDCDFVLTNDKSISRKHAIIKLENNEVYVTDCGSTYFTFHNSNKIEANTKINIKVGDEIKFGAYDCIFKLESKEFFVTSSQLSTFEKNIVSKCIKELRGKHVDVWSSKVTHVTVSKITLTVKVLQATVDGIPLVVPKYWQKFIECMNKRIPPPQIEDYKPGVAEAALRNVSFEYNPKRLKLFHRKCFIFAKERSKSQMEDIIKKLGGQCISWEEKRISLEKIKIICHQIIYIQMPDENTFEPSLQEVIDYMKSQNRRLIPLPEIALAIVQCSCEKDCNPGFNRVDNVFNNQETPNKSAPVLVAQSETLSENVEPVKNVKEDLVLPESIDLDEEDDKCSVKDSQVAPQLASVAFDNKKRPSCDNDKDLVLNPYKKKKTEIHKENTSSFLSKSSSQLSQPKSSFKPASQATSLYSSLLSQSKSTPKMASQSGATSKVKENPFSSKRKAAENPSNQPESKKPNPFAFKAPEAPEAPAKKKVNPFAKQPTVKEEPDVEEPPPKKCREVFTSTQIDQNTTAKPFEVSCVSVKVEKPCWLSKETTSRFEKVKKVYDEEIESIIRLFEERASVEVIPMDMSNVRSYSFDATDSVSSVCNGKKNFKKFVKVLPKRPQRRIISTADFIANGANDTQGISVNMLNFQDEDESPKKKEKSHTLKKFHFI</sequence>
<feature type="region of interest" description="Disordered" evidence="9">
    <location>
        <begin position="398"/>
        <end position="430"/>
    </location>
</feature>
<dbReference type="CDD" id="cd22667">
    <property type="entry name" value="FHA_NBN"/>
    <property type="match status" value="1"/>
</dbReference>
<dbReference type="InterPro" id="IPR000253">
    <property type="entry name" value="FHA_dom"/>
</dbReference>
<comment type="subcellular location">
    <subcellularLocation>
        <location evidence="2">Chromosome</location>
    </subcellularLocation>
    <subcellularLocation>
        <location evidence="1">Nucleus</location>
    </subcellularLocation>
</comment>
<evidence type="ECO:0000259" key="10">
    <source>
        <dbReference type="PROSITE" id="PS50006"/>
    </source>
</evidence>
<dbReference type="InterPro" id="IPR008984">
    <property type="entry name" value="SMAD_FHA_dom_sf"/>
</dbReference>
<name>A0A9P0B6S3_BRAAE</name>
<reference evidence="11" key="1">
    <citation type="submission" date="2021-12" db="EMBL/GenBank/DDBJ databases">
        <authorList>
            <person name="King R."/>
        </authorList>
    </citation>
    <scope>NUCLEOTIDE SEQUENCE</scope>
</reference>
<feature type="compositionally biased region" description="Low complexity" evidence="9">
    <location>
        <begin position="485"/>
        <end position="498"/>
    </location>
</feature>
<dbReference type="SUPFAM" id="SSF52113">
    <property type="entry name" value="BRCT domain"/>
    <property type="match status" value="1"/>
</dbReference>
<proteinExistence type="inferred from homology"/>
<dbReference type="OrthoDB" id="552194at2759"/>
<dbReference type="Gene3D" id="3.40.50.10980">
    <property type="entry name" value="Nibrin, BRCT2 domain"/>
    <property type="match status" value="1"/>
</dbReference>
<evidence type="ECO:0000313" key="11">
    <source>
        <dbReference type="EMBL" id="CAH0556920.1"/>
    </source>
</evidence>